<feature type="chain" id="PRO_5019483524" description="Peptidase C39-like domain-containing protein" evidence="2">
    <location>
        <begin position="32"/>
        <end position="324"/>
    </location>
</feature>
<dbReference type="PROSITE" id="PS51257">
    <property type="entry name" value="PROKAR_LIPOPROTEIN"/>
    <property type="match status" value="1"/>
</dbReference>
<keyword evidence="4" id="KW-1185">Reference proteome</keyword>
<feature type="compositionally biased region" description="Polar residues" evidence="1">
    <location>
        <begin position="44"/>
        <end position="61"/>
    </location>
</feature>
<evidence type="ECO:0008006" key="5">
    <source>
        <dbReference type="Google" id="ProtNLM"/>
    </source>
</evidence>
<gene>
    <name evidence="3" type="ORF">KDA_47120</name>
</gene>
<evidence type="ECO:0000313" key="4">
    <source>
        <dbReference type="Proteomes" id="UP000287171"/>
    </source>
</evidence>
<evidence type="ECO:0000313" key="3">
    <source>
        <dbReference type="EMBL" id="GCE29228.1"/>
    </source>
</evidence>
<protein>
    <recommendedName>
        <fullName evidence="5">Peptidase C39-like domain-containing protein</fullName>
    </recommendedName>
</protein>
<accession>A0A402BCV7</accession>
<dbReference type="RefSeq" id="WP_126629535.1">
    <property type="nucleotide sequence ID" value="NZ_BIFT01000002.1"/>
</dbReference>
<proteinExistence type="predicted"/>
<evidence type="ECO:0000256" key="1">
    <source>
        <dbReference type="SAM" id="MobiDB-lite"/>
    </source>
</evidence>
<sequence>MKVVLTPRWSGLWLFVALLAWMVACTPAAFAARTPMTGPGQHLSYGQLNRSGKSHHTPQNTAWARSKQAYQVVRPGYGVHPLSVPAAKTLSTSYSDTIWEPATAGTDAAGHSYTDYYMGQMCGPGATTVALDYWNNVNTRAVGGHNYSDPYITTYWNDSHEQAYMMYIATQVYPPYYTSAGEMSYGSYPNAGTTNQDLTDALNWEASNHNSSNWFTYFYLLVQPSNLSLTTLKNNVASDIANYNVPPVVSVNDAYLPDWSNSPYRGGSHDIAVIGYDNNSGTFTYAETCTAGVCGTAGTGHYTISQQQLYNAIENDNGNGALVW</sequence>
<reference evidence="4" key="1">
    <citation type="submission" date="2018-12" db="EMBL/GenBank/DDBJ databases">
        <title>Tengunoibacter tsumagoiensis gen. nov., sp. nov., Dictyobacter kobayashii sp. nov., D. alpinus sp. nov., and D. joshuensis sp. nov. and description of Dictyobacteraceae fam. nov. within the order Ktedonobacterales isolated from Tengu-no-mugimeshi.</title>
        <authorList>
            <person name="Wang C.M."/>
            <person name="Zheng Y."/>
            <person name="Sakai Y."/>
            <person name="Toyoda A."/>
            <person name="Minakuchi Y."/>
            <person name="Abe K."/>
            <person name="Yokota A."/>
            <person name="Yabe S."/>
        </authorList>
    </citation>
    <scope>NUCLEOTIDE SEQUENCE [LARGE SCALE GENOMIC DNA]</scope>
    <source>
        <strain evidence="4">Uno16</strain>
    </source>
</reference>
<evidence type="ECO:0000256" key="2">
    <source>
        <dbReference type="SAM" id="SignalP"/>
    </source>
</evidence>
<organism evidence="3 4">
    <name type="scientific">Dictyobacter alpinus</name>
    <dbReference type="NCBI Taxonomy" id="2014873"/>
    <lineage>
        <taxon>Bacteria</taxon>
        <taxon>Bacillati</taxon>
        <taxon>Chloroflexota</taxon>
        <taxon>Ktedonobacteria</taxon>
        <taxon>Ktedonobacterales</taxon>
        <taxon>Dictyobacteraceae</taxon>
        <taxon>Dictyobacter</taxon>
    </lineage>
</organism>
<dbReference type="EMBL" id="BIFT01000002">
    <property type="protein sequence ID" value="GCE29228.1"/>
    <property type="molecule type" value="Genomic_DNA"/>
</dbReference>
<name>A0A402BCV7_9CHLR</name>
<feature type="region of interest" description="Disordered" evidence="1">
    <location>
        <begin position="42"/>
        <end position="61"/>
    </location>
</feature>
<dbReference type="AlphaFoldDB" id="A0A402BCV7"/>
<comment type="caution">
    <text evidence="3">The sequence shown here is derived from an EMBL/GenBank/DDBJ whole genome shotgun (WGS) entry which is preliminary data.</text>
</comment>
<keyword evidence="2" id="KW-0732">Signal</keyword>
<feature type="signal peptide" evidence="2">
    <location>
        <begin position="1"/>
        <end position="31"/>
    </location>
</feature>
<dbReference type="Proteomes" id="UP000287171">
    <property type="component" value="Unassembled WGS sequence"/>
</dbReference>
<dbReference type="OrthoDB" id="148513at2"/>